<dbReference type="InterPro" id="IPR036013">
    <property type="entry name" value="Band_7/SPFH_dom_sf"/>
</dbReference>
<dbReference type="STRING" id="6238.A8XPP9"/>
<dbReference type="InterPro" id="IPR001107">
    <property type="entry name" value="Band_7"/>
</dbReference>
<dbReference type="AlphaFoldDB" id="A8XPP9"/>
<name>A8XPP9_CAEBR</name>
<evidence type="ECO:0000256" key="3">
    <source>
        <dbReference type="ARBA" id="ARBA00023136"/>
    </source>
</evidence>
<accession>A8XPP9</accession>
<organism evidence="7 8">
    <name type="scientific">Caenorhabditis briggsae</name>
    <dbReference type="NCBI Taxonomy" id="6238"/>
    <lineage>
        <taxon>Eukaryota</taxon>
        <taxon>Metazoa</taxon>
        <taxon>Ecdysozoa</taxon>
        <taxon>Nematoda</taxon>
        <taxon>Chromadorea</taxon>
        <taxon>Rhabditida</taxon>
        <taxon>Rhabditina</taxon>
        <taxon>Rhabditomorpha</taxon>
        <taxon>Rhabditoidea</taxon>
        <taxon>Rhabditidae</taxon>
        <taxon>Peloderinae</taxon>
        <taxon>Caenorhabditis</taxon>
    </lineage>
</organism>
<dbReference type="PANTHER" id="PTHR10264:SF129">
    <property type="entry name" value="STOMATIN-1"/>
    <property type="match status" value="1"/>
</dbReference>
<evidence type="ECO:0000313" key="7">
    <source>
        <dbReference type="EMBL" id="CAP34625.1"/>
    </source>
</evidence>
<keyword evidence="3 5" id="KW-0472">Membrane</keyword>
<evidence type="ECO:0000256" key="4">
    <source>
        <dbReference type="SAM" id="MobiDB-lite"/>
    </source>
</evidence>
<evidence type="ECO:0000313" key="8">
    <source>
        <dbReference type="Proteomes" id="UP000008549"/>
    </source>
</evidence>
<dbReference type="SMART" id="SM00244">
    <property type="entry name" value="PHB"/>
    <property type="match status" value="1"/>
</dbReference>
<protein>
    <submittedName>
        <fullName evidence="7">Protein CBR-STO-1</fullName>
    </submittedName>
</protein>
<keyword evidence="5" id="KW-0812">Transmembrane</keyword>
<dbReference type="Proteomes" id="UP000008549">
    <property type="component" value="Unassembled WGS sequence"/>
</dbReference>
<feature type="domain" description="Band 7" evidence="6">
    <location>
        <begin position="74"/>
        <end position="232"/>
    </location>
</feature>
<dbReference type="OMA" id="CMCIKIV"/>
<dbReference type="EMBL" id="HE600942">
    <property type="protein sequence ID" value="CAP34625.1"/>
    <property type="molecule type" value="Genomic_DNA"/>
</dbReference>
<comment type="similarity">
    <text evidence="2">Belongs to the band 7/mec-2 family.</text>
</comment>
<dbReference type="CTD" id="8587065"/>
<feature type="transmembrane region" description="Helical" evidence="5">
    <location>
        <begin position="51"/>
        <end position="76"/>
    </location>
</feature>
<dbReference type="PANTHER" id="PTHR10264">
    <property type="entry name" value="BAND 7 PROTEIN-RELATED"/>
    <property type="match status" value="1"/>
</dbReference>
<evidence type="ECO:0000313" key="9">
    <source>
        <dbReference type="WormBase" id="CBG16729"/>
    </source>
</evidence>
<dbReference type="InParanoid" id="A8XPP9"/>
<dbReference type="RefSeq" id="XP_002645067.1">
    <property type="nucleotide sequence ID" value="XM_002645021.1"/>
</dbReference>
<dbReference type="eggNOG" id="KOG2621">
    <property type="taxonomic scope" value="Eukaryota"/>
</dbReference>
<keyword evidence="8" id="KW-1185">Reference proteome</keyword>
<dbReference type="WormBase" id="CBG16729">
    <property type="protein sequence ID" value="CBP45512"/>
    <property type="gene ID" value="WBGene00036594"/>
    <property type="gene designation" value="Cbr-sto-1"/>
</dbReference>
<dbReference type="FunCoup" id="A8XPP9">
    <property type="interactions" value="47"/>
</dbReference>
<dbReference type="Pfam" id="PF01145">
    <property type="entry name" value="Band_7"/>
    <property type="match status" value="1"/>
</dbReference>
<dbReference type="Gene3D" id="6.10.250.2090">
    <property type="match status" value="1"/>
</dbReference>
<evidence type="ECO:0000256" key="1">
    <source>
        <dbReference type="ARBA" id="ARBA00004370"/>
    </source>
</evidence>
<sequence>MMQPSETVEMQDMAQPPASAPLAPQGGQQRDVEARFQVAPQEPRERGCVELLCIGISWFLLIITFPFSLCHLMTFFPIVQEYQRAVVFRLGRLIPDVKGPGIFFIIPCIDQFLNIDLRVVSYNVPSQEILSRDSVTVSVDAVVYFKVFDPITSVVGVENATESTKLLAQTTLRTILGSHTLSEILSDREKISADMKIGLDEATEPWGIKVERVELRDVRLPSQMQRAMAAEAEASRDAGAKIIAAEGELRASAALAEAATVISKCEGAMQLRYLHTLNAISSEKTSTIIFPFPMEMFAGIKTGGATSGANFPVQEMVQAALQNIQRQDTIPATASSGGSRF</sequence>
<reference evidence="7 8" key="2">
    <citation type="journal article" date="2011" name="PLoS Genet.">
        <title>Caenorhabditis briggsae recombinant inbred line genotypes reveal inter-strain incompatibility and the evolution of recombination.</title>
        <authorList>
            <person name="Ross J.A."/>
            <person name="Koboldt D.C."/>
            <person name="Staisch J.E."/>
            <person name="Chamberlin H.M."/>
            <person name="Gupta B.P."/>
            <person name="Miller R.D."/>
            <person name="Baird S.E."/>
            <person name="Haag E.S."/>
        </authorList>
    </citation>
    <scope>NUCLEOTIDE SEQUENCE [LARGE SCALE GENOMIC DNA]</scope>
    <source>
        <strain evidence="7 8">AF16</strain>
    </source>
</reference>
<dbReference type="GO" id="GO:0008200">
    <property type="term" value="F:ion channel inhibitor activity"/>
    <property type="evidence" value="ECO:0000318"/>
    <property type="project" value="GO_Central"/>
</dbReference>
<evidence type="ECO:0000256" key="2">
    <source>
        <dbReference type="ARBA" id="ARBA00008164"/>
    </source>
</evidence>
<dbReference type="InterPro" id="IPR018080">
    <property type="entry name" value="Band_7/stomatin-like_CS"/>
</dbReference>
<evidence type="ECO:0000256" key="5">
    <source>
        <dbReference type="SAM" id="Phobius"/>
    </source>
</evidence>
<dbReference type="PRINTS" id="PR00721">
    <property type="entry name" value="STOMATIN"/>
</dbReference>
<gene>
    <name evidence="9" type="primary">sto-1</name>
    <name evidence="7" type="synonym">Cbr-sto-1</name>
    <name evidence="9" type="ORF">CBG16729</name>
    <name evidence="7" type="ORF">CBG_16729</name>
</gene>
<dbReference type="InterPro" id="IPR043202">
    <property type="entry name" value="Band-7_stomatin-like"/>
</dbReference>
<evidence type="ECO:0000259" key="6">
    <source>
        <dbReference type="SMART" id="SM00244"/>
    </source>
</evidence>
<dbReference type="KEGG" id="cbr:CBG_16729"/>
<dbReference type="GO" id="GO:0005886">
    <property type="term" value="C:plasma membrane"/>
    <property type="evidence" value="ECO:0000318"/>
    <property type="project" value="GO_Central"/>
</dbReference>
<dbReference type="GeneID" id="8587065"/>
<dbReference type="InterPro" id="IPR001972">
    <property type="entry name" value="Stomatin_HflK_fam"/>
</dbReference>
<dbReference type="SUPFAM" id="SSF117892">
    <property type="entry name" value="Band 7/SPFH domain"/>
    <property type="match status" value="1"/>
</dbReference>
<feature type="compositionally biased region" description="Low complexity" evidence="4">
    <location>
        <begin position="14"/>
        <end position="26"/>
    </location>
</feature>
<dbReference type="GO" id="GO:0043005">
    <property type="term" value="C:neuron projection"/>
    <property type="evidence" value="ECO:0007669"/>
    <property type="project" value="UniProtKB-ARBA"/>
</dbReference>
<feature type="region of interest" description="Disordered" evidence="4">
    <location>
        <begin position="1"/>
        <end position="26"/>
    </location>
</feature>
<dbReference type="PROSITE" id="PS01270">
    <property type="entry name" value="BAND_7"/>
    <property type="match status" value="1"/>
</dbReference>
<comment type="subcellular location">
    <subcellularLocation>
        <location evidence="1">Membrane</location>
    </subcellularLocation>
</comment>
<keyword evidence="5" id="KW-1133">Transmembrane helix</keyword>
<dbReference type="FunFam" id="3.30.479.30:FF:000002">
    <property type="entry name" value="band 7 protein AGAP004871"/>
    <property type="match status" value="1"/>
</dbReference>
<dbReference type="HOGENOM" id="CLU_024949_3_0_1"/>
<reference evidence="7 8" key="1">
    <citation type="journal article" date="2003" name="PLoS Biol.">
        <title>The genome sequence of Caenorhabditis briggsae: a platform for comparative genomics.</title>
        <authorList>
            <person name="Stein L.D."/>
            <person name="Bao Z."/>
            <person name="Blasiar D."/>
            <person name="Blumenthal T."/>
            <person name="Brent M.R."/>
            <person name="Chen N."/>
            <person name="Chinwalla A."/>
            <person name="Clarke L."/>
            <person name="Clee C."/>
            <person name="Coghlan A."/>
            <person name="Coulson A."/>
            <person name="D'Eustachio P."/>
            <person name="Fitch D.H."/>
            <person name="Fulton L.A."/>
            <person name="Fulton R.E."/>
            <person name="Griffiths-Jones S."/>
            <person name="Harris T.W."/>
            <person name="Hillier L.W."/>
            <person name="Kamath R."/>
            <person name="Kuwabara P.E."/>
            <person name="Mardis E.R."/>
            <person name="Marra M.A."/>
            <person name="Miner T.L."/>
            <person name="Minx P."/>
            <person name="Mullikin J.C."/>
            <person name="Plumb R.W."/>
            <person name="Rogers J."/>
            <person name="Schein J.E."/>
            <person name="Sohrmann M."/>
            <person name="Spieth J."/>
            <person name="Stajich J.E."/>
            <person name="Wei C."/>
            <person name="Willey D."/>
            <person name="Wilson R.K."/>
            <person name="Durbin R."/>
            <person name="Waterston R.H."/>
        </authorList>
    </citation>
    <scope>NUCLEOTIDE SEQUENCE [LARGE SCALE GENOMIC DNA]</scope>
    <source>
        <strain evidence="7 8">AF16</strain>
    </source>
</reference>
<dbReference type="Gene3D" id="3.30.479.30">
    <property type="entry name" value="Band 7 domain"/>
    <property type="match status" value="1"/>
</dbReference>
<proteinExistence type="inferred from homology"/>